<gene>
    <name evidence="1" type="ORF">SDC9_179666</name>
</gene>
<protein>
    <submittedName>
        <fullName evidence="1">Uncharacterized protein</fullName>
    </submittedName>
</protein>
<sequence length="186" mass="19474">MPPGVVMDGAEAALAVLDHRVVVGELPEGPQSVPVGGLQRRGQVPVVGQLELGVAEDGVGRRRLPGLDERRAESGLRGGPVHRLERGPVRCQLVVIGPGGGIAADQFEHAGGLRGEADDPAGVAPIPLVAALDVVLEEADLVLPVQRGVLRRGDHHLGHRLLARIAVEISAQRQRRHTSDELAVSG</sequence>
<name>A0A645H0H7_9ZZZZ</name>
<organism evidence="1">
    <name type="scientific">bioreactor metagenome</name>
    <dbReference type="NCBI Taxonomy" id="1076179"/>
    <lineage>
        <taxon>unclassified sequences</taxon>
        <taxon>metagenomes</taxon>
        <taxon>ecological metagenomes</taxon>
    </lineage>
</organism>
<dbReference type="AlphaFoldDB" id="A0A645H0H7"/>
<accession>A0A645H0H7</accession>
<evidence type="ECO:0000313" key="1">
    <source>
        <dbReference type="EMBL" id="MPN32190.1"/>
    </source>
</evidence>
<comment type="caution">
    <text evidence="1">The sequence shown here is derived from an EMBL/GenBank/DDBJ whole genome shotgun (WGS) entry which is preliminary data.</text>
</comment>
<reference evidence="1" key="1">
    <citation type="submission" date="2019-08" db="EMBL/GenBank/DDBJ databases">
        <authorList>
            <person name="Kucharzyk K."/>
            <person name="Murdoch R.W."/>
            <person name="Higgins S."/>
            <person name="Loffler F."/>
        </authorList>
    </citation>
    <scope>NUCLEOTIDE SEQUENCE</scope>
</reference>
<dbReference type="EMBL" id="VSSQ01084058">
    <property type="protein sequence ID" value="MPN32190.1"/>
    <property type="molecule type" value="Genomic_DNA"/>
</dbReference>
<proteinExistence type="predicted"/>